<name>A0A090DZ09_9BACT</name>
<accession>A0A090DZ09</accession>
<dbReference type="OrthoDB" id="21439at2"/>
<reference evidence="1" key="1">
    <citation type="submission" date="2013-12" db="EMBL/GenBank/DDBJ databases">
        <authorList>
            <person name="Linke B."/>
        </authorList>
    </citation>
    <scope>NUCLEOTIDE SEQUENCE [LARGE SCALE GENOMIC DNA]</scope>
    <source>
        <strain evidence="1">CRIB-18</strain>
    </source>
</reference>
<protein>
    <submittedName>
        <fullName evidence="1">Uncharacterized protein</fullName>
    </submittedName>
</protein>
<reference evidence="1" key="2">
    <citation type="submission" date="2014-09" db="EMBL/GenBank/DDBJ databases">
        <title>Criblamydia sequanensis harbors a mega-plasmid encoding arsenite resistance.</title>
        <authorList>
            <person name="Bertelli C."/>
            <person name="Goesmann A."/>
            <person name="Greub G."/>
        </authorList>
    </citation>
    <scope>NUCLEOTIDE SEQUENCE [LARGE SCALE GENOMIC DNA]</scope>
    <source>
        <strain evidence="1">CRIB-18</strain>
    </source>
</reference>
<dbReference type="Proteomes" id="UP000031552">
    <property type="component" value="Unassembled WGS sequence"/>
</dbReference>
<evidence type="ECO:0000313" key="2">
    <source>
        <dbReference type="Proteomes" id="UP000031552"/>
    </source>
</evidence>
<dbReference type="EMBL" id="CCEJ010000004">
    <property type="protein sequence ID" value="CDR33934.1"/>
    <property type="molecule type" value="Genomic_DNA"/>
</dbReference>
<proteinExistence type="predicted"/>
<organism evidence="1 2">
    <name type="scientific">Candidatus Criblamydia sequanensis CRIB-18</name>
    <dbReference type="NCBI Taxonomy" id="1437425"/>
    <lineage>
        <taxon>Bacteria</taxon>
        <taxon>Pseudomonadati</taxon>
        <taxon>Chlamydiota</taxon>
        <taxon>Chlamydiia</taxon>
        <taxon>Parachlamydiales</taxon>
        <taxon>Candidatus Criblamydiaceae</taxon>
        <taxon>Candidatus Criblamydia</taxon>
    </lineage>
</organism>
<keyword evidence="2" id="KW-1185">Reference proteome</keyword>
<sequence length="153" mass="17597">MVKAIYRLSRLIARIWYPVALPEEVAGTLGIQVSNFLSFSELLNVLSNPAFYVTSLSKYMPRQVAEAVFQNATCVEFFRDKTLVSFYFNEGWIEFVLCFDSNNCLRRIYLNHKQVESDPGIEIVLRCSYIGNRFEPLMVENMMTGVSKLQKAS</sequence>
<dbReference type="AlphaFoldDB" id="A0A090DZ09"/>
<comment type="caution">
    <text evidence="1">The sequence shown here is derived from an EMBL/GenBank/DDBJ whole genome shotgun (WGS) entry which is preliminary data.</text>
</comment>
<evidence type="ECO:0000313" key="1">
    <source>
        <dbReference type="EMBL" id="CDR33934.1"/>
    </source>
</evidence>
<gene>
    <name evidence="1" type="ORF">CSEC_1108</name>
</gene>
<dbReference type="RefSeq" id="WP_053331818.1">
    <property type="nucleotide sequence ID" value="NZ_CCEJ010000004.1"/>
</dbReference>
<dbReference type="eggNOG" id="ENOG50337JZ">
    <property type="taxonomic scope" value="Bacteria"/>
</dbReference>